<evidence type="ECO:0000313" key="1">
    <source>
        <dbReference type="EMBL" id="TFK29574.1"/>
    </source>
</evidence>
<sequence length="512" mass="57735">MNMDCMYTILRKISFFLLAMAPEPLHDSKFGLEGASPARTLSFSDADQRPSPDDASSSIINTLPVEILEQMFLSCHTSQNAWNNHLSIIGYNHHISPILLTQVCRLWRAICFGFPALWSSFTLCVRPTPLHDELVDIWLKRSRELPLDFDGAHAAKIPLSLGIVRELTAEARRWRTVCLNERAGLLQAFLDTLSPLDTPILECLTVKFSMWTEFAAFSEAFTERIGRLGSLKQLRLAIHGHLPERFFLALPFQQLTHINLTQVDVDYGVWILVLRRCERAVYVEAPRVMYFREGADGPPTHPVPGTSKWGGKNLISLPALLSLTLHTSVDVAKLQPYLVCPSLRVLRITEDRSVCKRHLELMESFISEGTPRLQHLFINDYSGSSSWENAQTYLRMEGVRKVGNVEVRVFHFNHCLESVQASGLARFRCPVAGCEAPHVGWSVGNVGHLGSGLGVGGVGSYAGTGELEIERPFWAAPHEEHVYKCLWKVWIDRHRRLIRVERPLEGMVKALL</sequence>
<name>A0A5C3L961_COPMA</name>
<gene>
    <name evidence="1" type="ORF">FA15DRAFT_752391</name>
</gene>
<reference evidence="1 2" key="1">
    <citation type="journal article" date="2019" name="Nat. Ecol. Evol.">
        <title>Megaphylogeny resolves global patterns of mushroom evolution.</title>
        <authorList>
            <person name="Varga T."/>
            <person name="Krizsan K."/>
            <person name="Foldi C."/>
            <person name="Dima B."/>
            <person name="Sanchez-Garcia M."/>
            <person name="Sanchez-Ramirez S."/>
            <person name="Szollosi G.J."/>
            <person name="Szarkandi J.G."/>
            <person name="Papp V."/>
            <person name="Albert L."/>
            <person name="Andreopoulos W."/>
            <person name="Angelini C."/>
            <person name="Antonin V."/>
            <person name="Barry K.W."/>
            <person name="Bougher N.L."/>
            <person name="Buchanan P."/>
            <person name="Buyck B."/>
            <person name="Bense V."/>
            <person name="Catcheside P."/>
            <person name="Chovatia M."/>
            <person name="Cooper J."/>
            <person name="Damon W."/>
            <person name="Desjardin D."/>
            <person name="Finy P."/>
            <person name="Geml J."/>
            <person name="Haridas S."/>
            <person name="Hughes K."/>
            <person name="Justo A."/>
            <person name="Karasinski D."/>
            <person name="Kautmanova I."/>
            <person name="Kiss B."/>
            <person name="Kocsube S."/>
            <person name="Kotiranta H."/>
            <person name="LaButti K.M."/>
            <person name="Lechner B.E."/>
            <person name="Liimatainen K."/>
            <person name="Lipzen A."/>
            <person name="Lukacs Z."/>
            <person name="Mihaltcheva S."/>
            <person name="Morgado L.N."/>
            <person name="Niskanen T."/>
            <person name="Noordeloos M.E."/>
            <person name="Ohm R.A."/>
            <person name="Ortiz-Santana B."/>
            <person name="Ovrebo C."/>
            <person name="Racz N."/>
            <person name="Riley R."/>
            <person name="Savchenko A."/>
            <person name="Shiryaev A."/>
            <person name="Soop K."/>
            <person name="Spirin V."/>
            <person name="Szebenyi C."/>
            <person name="Tomsovsky M."/>
            <person name="Tulloss R.E."/>
            <person name="Uehling J."/>
            <person name="Grigoriev I.V."/>
            <person name="Vagvolgyi C."/>
            <person name="Papp T."/>
            <person name="Martin F.M."/>
            <person name="Miettinen O."/>
            <person name="Hibbett D.S."/>
            <person name="Nagy L.G."/>
        </authorList>
    </citation>
    <scope>NUCLEOTIDE SEQUENCE [LARGE SCALE GENOMIC DNA]</scope>
    <source>
        <strain evidence="1 2">CBS 121175</strain>
    </source>
</reference>
<evidence type="ECO:0008006" key="3">
    <source>
        <dbReference type="Google" id="ProtNLM"/>
    </source>
</evidence>
<dbReference type="AlphaFoldDB" id="A0A5C3L961"/>
<protein>
    <recommendedName>
        <fullName evidence="3">F-box domain-containing protein</fullName>
    </recommendedName>
</protein>
<dbReference type="EMBL" id="ML210148">
    <property type="protein sequence ID" value="TFK29574.1"/>
    <property type="molecule type" value="Genomic_DNA"/>
</dbReference>
<proteinExistence type="predicted"/>
<organism evidence="1 2">
    <name type="scientific">Coprinopsis marcescibilis</name>
    <name type="common">Agaric fungus</name>
    <name type="synonym">Psathyrella marcescibilis</name>
    <dbReference type="NCBI Taxonomy" id="230819"/>
    <lineage>
        <taxon>Eukaryota</taxon>
        <taxon>Fungi</taxon>
        <taxon>Dikarya</taxon>
        <taxon>Basidiomycota</taxon>
        <taxon>Agaricomycotina</taxon>
        <taxon>Agaricomycetes</taxon>
        <taxon>Agaricomycetidae</taxon>
        <taxon>Agaricales</taxon>
        <taxon>Agaricineae</taxon>
        <taxon>Psathyrellaceae</taxon>
        <taxon>Coprinopsis</taxon>
    </lineage>
</organism>
<dbReference type="Proteomes" id="UP000307440">
    <property type="component" value="Unassembled WGS sequence"/>
</dbReference>
<dbReference type="OrthoDB" id="3225069at2759"/>
<keyword evidence="2" id="KW-1185">Reference proteome</keyword>
<accession>A0A5C3L961</accession>
<evidence type="ECO:0000313" key="2">
    <source>
        <dbReference type="Proteomes" id="UP000307440"/>
    </source>
</evidence>